<protein>
    <submittedName>
        <fullName evidence="4">Uncharacterized protein</fullName>
    </submittedName>
</protein>
<organism evidence="4">
    <name type="scientific">Ditylum brightwellii</name>
    <dbReference type="NCBI Taxonomy" id="49249"/>
    <lineage>
        <taxon>Eukaryota</taxon>
        <taxon>Sar</taxon>
        <taxon>Stramenopiles</taxon>
        <taxon>Ochrophyta</taxon>
        <taxon>Bacillariophyta</taxon>
        <taxon>Mediophyceae</taxon>
        <taxon>Lithodesmiophycidae</taxon>
        <taxon>Lithodesmiales</taxon>
        <taxon>Lithodesmiaceae</taxon>
        <taxon>Ditylum</taxon>
    </lineage>
</organism>
<name>A0A7S1Z6W6_9STRA</name>
<keyword evidence="3" id="KW-1133">Transmembrane helix</keyword>
<feature type="region of interest" description="Disordered" evidence="2">
    <location>
        <begin position="497"/>
        <end position="539"/>
    </location>
</feature>
<dbReference type="InterPro" id="IPR025333">
    <property type="entry name" value="DUF4239"/>
</dbReference>
<reference evidence="4" key="1">
    <citation type="submission" date="2021-01" db="EMBL/GenBank/DDBJ databases">
        <authorList>
            <person name="Corre E."/>
            <person name="Pelletier E."/>
            <person name="Niang G."/>
            <person name="Scheremetjew M."/>
            <person name="Finn R."/>
            <person name="Kale V."/>
            <person name="Holt S."/>
            <person name="Cochrane G."/>
            <person name="Meng A."/>
            <person name="Brown T."/>
            <person name="Cohen L."/>
        </authorList>
    </citation>
    <scope>NUCLEOTIDE SEQUENCE</scope>
    <source>
        <strain evidence="4">Pop2</strain>
    </source>
</reference>
<evidence type="ECO:0000256" key="1">
    <source>
        <dbReference type="SAM" id="Coils"/>
    </source>
</evidence>
<accession>A0A7S1Z6W6</accession>
<gene>
    <name evidence="4" type="ORF">DBRI1063_LOCUS11246</name>
</gene>
<dbReference type="EMBL" id="HBGN01017568">
    <property type="protein sequence ID" value="CAD9330343.1"/>
    <property type="molecule type" value="Transcribed_RNA"/>
</dbReference>
<feature type="transmembrane region" description="Helical" evidence="3">
    <location>
        <begin position="12"/>
        <end position="32"/>
    </location>
</feature>
<proteinExistence type="predicted"/>
<evidence type="ECO:0000256" key="2">
    <source>
        <dbReference type="SAM" id="MobiDB-lite"/>
    </source>
</evidence>
<evidence type="ECO:0000313" key="4">
    <source>
        <dbReference type="EMBL" id="CAD9330343.1"/>
    </source>
</evidence>
<dbReference type="AlphaFoldDB" id="A0A7S1Z6W6"/>
<dbReference type="Pfam" id="PF14023">
    <property type="entry name" value="Bestrophin-like"/>
    <property type="match status" value="1"/>
</dbReference>
<feature type="compositionally biased region" description="Polar residues" evidence="2">
    <location>
        <begin position="509"/>
        <end position="527"/>
    </location>
</feature>
<evidence type="ECO:0000256" key="3">
    <source>
        <dbReference type="SAM" id="Phobius"/>
    </source>
</evidence>
<keyword evidence="3" id="KW-0472">Membrane</keyword>
<sequence length="881" mass="98358">MTEKKHLVSSFSLAMIVWTGITIQGLVTGLQVQSPLLRQPRLAGGTHHWKINGIFHEKRLHLSDNAIKQHIRQRERMKTSLQLFQKIAESLQSLEAEYDREVKQANLSPLEIFRAEGEATADIPKAFQLMKERMAATTGDTETKLQLLEIRGYANGELLDKDHLTIAPNLDDLDQPNNKKFDRYWISPPFRMLVIISAYFFFPFLQKICMGIGVESVQSTEDFNRVASQFAPGTGVLYGTIVALTLDILYDRESRIQENITLEAGLLSQITQNALSLFDSTNDKDMARETSQLVAEQVRMLSTRTRGAELLGIMRADPYAQILGLIDEYHLENGYEFTPQQNSLTECLRQEIPEIMEARAKRLSDEASSLPPTHFLVLTILTALILVGYTVATLTLVDEGGVPSQEARVVFTGLTAIYVLFFNFCKDLNSPFDGVYQIKRSSAASYLLQVKWLISNQSFGKDIVFDDVHPIFKEDGSLLQKDVTVFGDKVVSREDAKVEGELRREKTQPLRQQRKSSSALSKSNDFSSTRKRRRRGREMRARLERGARNLATDILSSFQMIDEGNDTPSSVGRRYGQERKDVLRQSKQTETVADEVEKRVMEARRLAKEKQRRVKKEREEKFSIKMIESREKPMATNLVNSVDSTEDSEASGANKRDAGKKIVKKTGELKPNFISSWNDPSPAERRKMAQKTTVTILPCDNEDPLSDVALCTSSLSMAETILDVTAGTPTSDSLESSPVVDYFRRMSGTSVIAPQTSLSSFPPFASLSTDNEELTSVGLVGAQTKGTDKKSKAAEYFNSVGGRDASPSKPMMRMAAATTTIMSPSPSADQFQFVNVTENDAIVSGNLDDMTLLASINTEQHIGEFTVVENATSISYTSPLS</sequence>
<feature type="coiled-coil region" evidence="1">
    <location>
        <begin position="593"/>
        <end position="620"/>
    </location>
</feature>
<keyword evidence="3" id="KW-0812">Transmembrane</keyword>
<feature type="compositionally biased region" description="Basic and acidic residues" evidence="2">
    <location>
        <begin position="497"/>
        <end position="508"/>
    </location>
</feature>
<keyword evidence="1" id="KW-0175">Coiled coil</keyword>